<dbReference type="EMBL" id="JADBEM010000001">
    <property type="protein sequence ID" value="MBE1604374.1"/>
    <property type="molecule type" value="Genomic_DNA"/>
</dbReference>
<dbReference type="RefSeq" id="WP_192748928.1">
    <property type="nucleotide sequence ID" value="NZ_BAABJL010000270.1"/>
</dbReference>
<proteinExistence type="predicted"/>
<comment type="caution">
    <text evidence="1">The sequence shown here is derived from an EMBL/GenBank/DDBJ whole genome shotgun (WGS) entry which is preliminary data.</text>
</comment>
<dbReference type="Proteomes" id="UP000638648">
    <property type="component" value="Unassembled WGS sequence"/>
</dbReference>
<accession>A0A927MPN8</accession>
<evidence type="ECO:0000313" key="1">
    <source>
        <dbReference type="EMBL" id="MBE1604374.1"/>
    </source>
</evidence>
<organism evidence="1 2">
    <name type="scientific">Actinopolymorpha pittospori</name>
    <dbReference type="NCBI Taxonomy" id="648752"/>
    <lineage>
        <taxon>Bacteria</taxon>
        <taxon>Bacillati</taxon>
        <taxon>Actinomycetota</taxon>
        <taxon>Actinomycetes</taxon>
        <taxon>Propionibacteriales</taxon>
        <taxon>Actinopolymorphaceae</taxon>
        <taxon>Actinopolymorpha</taxon>
    </lineage>
</organism>
<sequence length="184" mass="19751">MKDGFAADYAAETLEEWPSSLPDHTFTPPGTSQGRASLIRVMPYDGPEWTASVSALPDPPRRAVTGLFATPNPATLCVLQQGTPFLIEVMAPRTGRCIDTGAAVTSVREAGQARLLLLATDWDVLAVGTDGVAWRTDRISVERLRIDEIDDLRLRGVADPDDDEPRDFAIDLTDGTTVGGAGPF</sequence>
<keyword evidence="2" id="KW-1185">Reference proteome</keyword>
<evidence type="ECO:0000313" key="2">
    <source>
        <dbReference type="Proteomes" id="UP000638648"/>
    </source>
</evidence>
<dbReference type="AlphaFoldDB" id="A0A927MPN8"/>
<gene>
    <name evidence="1" type="ORF">HEB94_001222</name>
</gene>
<name>A0A927MPN8_9ACTN</name>
<protein>
    <submittedName>
        <fullName evidence="1">Uncharacterized protein</fullName>
    </submittedName>
</protein>
<reference evidence="1" key="1">
    <citation type="submission" date="2020-10" db="EMBL/GenBank/DDBJ databases">
        <title>Sequencing the genomes of 1000 actinobacteria strains.</title>
        <authorList>
            <person name="Klenk H.-P."/>
        </authorList>
    </citation>
    <scope>NUCLEOTIDE SEQUENCE</scope>
    <source>
        <strain evidence="1">DSM 45354</strain>
    </source>
</reference>